<organism evidence="1 2">
    <name type="scientific">Pedobacter ginsengiterrae</name>
    <dbReference type="NCBI Taxonomy" id="871696"/>
    <lineage>
        <taxon>Bacteria</taxon>
        <taxon>Pseudomonadati</taxon>
        <taxon>Bacteroidota</taxon>
        <taxon>Sphingobacteriia</taxon>
        <taxon>Sphingobacteriales</taxon>
        <taxon>Sphingobacteriaceae</taxon>
        <taxon>Pedobacter</taxon>
    </lineage>
</organism>
<keyword evidence="2" id="KW-1185">Reference proteome</keyword>
<comment type="caution">
    <text evidence="1">The sequence shown here is derived from an EMBL/GenBank/DDBJ whole genome shotgun (WGS) entry which is preliminary data.</text>
</comment>
<evidence type="ECO:0000313" key="2">
    <source>
        <dbReference type="Proteomes" id="UP001501081"/>
    </source>
</evidence>
<evidence type="ECO:0000313" key="1">
    <source>
        <dbReference type="EMBL" id="GAA3956959.1"/>
    </source>
</evidence>
<dbReference type="InterPro" id="IPR036237">
    <property type="entry name" value="Xyl_isomerase-like_sf"/>
</dbReference>
<dbReference type="RefSeq" id="WP_344765246.1">
    <property type="nucleotide sequence ID" value="NZ_BAABAK010000003.1"/>
</dbReference>
<dbReference type="Proteomes" id="UP001501081">
    <property type="component" value="Unassembled WGS sequence"/>
</dbReference>
<dbReference type="SUPFAM" id="SSF51658">
    <property type="entry name" value="Xylose isomerase-like"/>
    <property type="match status" value="1"/>
</dbReference>
<proteinExistence type="predicted"/>
<dbReference type="EMBL" id="BAABAK010000003">
    <property type="protein sequence ID" value="GAA3956959.1"/>
    <property type="molecule type" value="Genomic_DNA"/>
</dbReference>
<gene>
    <name evidence="1" type="ORF">GCM10022246_08560</name>
</gene>
<dbReference type="Gene3D" id="3.20.20.150">
    <property type="entry name" value="Divalent-metal-dependent TIM barrel enzymes"/>
    <property type="match status" value="1"/>
</dbReference>
<protein>
    <recommendedName>
        <fullName evidence="3">Sugar phosphate isomerase/epimerase</fullName>
    </recommendedName>
</protein>
<sequence length="277" mass="32696">MHTDLRFLSPRWGYENIPWRSFLMQVKEASYSGIEWFPFAESGNYKEVLDLLNHYELDYAIVMAVVRPYQTFELYLTHLQEDLIKLIEIGIGIKAPLFISAQTGREFFNDHQIQQCLEVCQQIQDQFNIPVYQETHRNKWSFAAHRVGEILMKNNTIRLTLDVSHWFCVSESYLEDQQLAVSEAIKHSCHIHARVGHTQGPQVWDPAAEEYKEALEAHLKIWDKWVADRREKNEPISITTEFGPAPYLTKGDRTISSTEEQWRLNIWMKDFLKNRYS</sequence>
<evidence type="ECO:0008006" key="3">
    <source>
        <dbReference type="Google" id="ProtNLM"/>
    </source>
</evidence>
<name>A0ABP7NZ03_9SPHI</name>
<reference evidence="2" key="1">
    <citation type="journal article" date="2019" name="Int. J. Syst. Evol. Microbiol.">
        <title>The Global Catalogue of Microorganisms (GCM) 10K type strain sequencing project: providing services to taxonomists for standard genome sequencing and annotation.</title>
        <authorList>
            <consortium name="The Broad Institute Genomics Platform"/>
            <consortium name="The Broad Institute Genome Sequencing Center for Infectious Disease"/>
            <person name="Wu L."/>
            <person name="Ma J."/>
        </authorList>
    </citation>
    <scope>NUCLEOTIDE SEQUENCE [LARGE SCALE GENOMIC DNA]</scope>
    <source>
        <strain evidence="2">JCM 17338</strain>
    </source>
</reference>
<accession>A0ABP7NZ03</accession>